<keyword evidence="2" id="KW-1185">Reference proteome</keyword>
<sequence length="352" mass="39619">MSAAGTPVDMGHWLQCYAFDVIGEITYGRRIGFLNLGVDIQGIMHAIENQLAYGTLVGIYARFHRLAFAVVNFLAGKKGAGREFVVRLSRTRIVEEQEKRKVGHADNEDVVVAEPFVSKFLAKHEQDPEKFTMQHVMAGCTANLAAGSDTTGISLSAILYYLLRHPECLRKLRREITDFQEQGLLSDSFTFKETQQMPYLQAVIKETLRMHPATGLPMERVVPEGGATISGRFFPAGTIVGINSWVAHRNSQVFGADADEFNPERWLIDDGDKLAAMNRQWIPFGMGSRTCIGRHISTLEISKLIPRIIRDFDFELSAATAGDLWDTQNHWFVKPRGFEVKVSRREQGHRHL</sequence>
<dbReference type="EMBL" id="JAPUUL010000891">
    <property type="protein sequence ID" value="KAJ8129015.1"/>
    <property type="molecule type" value="Genomic_DNA"/>
</dbReference>
<organism evidence="1 2">
    <name type="scientific">Lasiodiplodia mahajangana</name>
    <dbReference type="NCBI Taxonomy" id="1108764"/>
    <lineage>
        <taxon>Eukaryota</taxon>
        <taxon>Fungi</taxon>
        <taxon>Dikarya</taxon>
        <taxon>Ascomycota</taxon>
        <taxon>Pezizomycotina</taxon>
        <taxon>Dothideomycetes</taxon>
        <taxon>Dothideomycetes incertae sedis</taxon>
        <taxon>Botryosphaeriales</taxon>
        <taxon>Botryosphaeriaceae</taxon>
        <taxon>Lasiodiplodia</taxon>
    </lineage>
</organism>
<name>A0ACC2JNG6_9PEZI</name>
<gene>
    <name evidence="1" type="ORF">O1611_g4615</name>
</gene>
<reference evidence="1" key="1">
    <citation type="submission" date="2022-12" db="EMBL/GenBank/DDBJ databases">
        <title>Genome Sequence of Lasiodiplodia mahajangana.</title>
        <authorList>
            <person name="Buettner E."/>
        </authorList>
    </citation>
    <scope>NUCLEOTIDE SEQUENCE</scope>
    <source>
        <strain evidence="1">VT137</strain>
    </source>
</reference>
<evidence type="ECO:0000313" key="2">
    <source>
        <dbReference type="Proteomes" id="UP001153332"/>
    </source>
</evidence>
<accession>A0ACC2JNG6</accession>
<evidence type="ECO:0000313" key="1">
    <source>
        <dbReference type="EMBL" id="KAJ8129015.1"/>
    </source>
</evidence>
<comment type="caution">
    <text evidence="1">The sequence shown here is derived from an EMBL/GenBank/DDBJ whole genome shotgun (WGS) entry which is preliminary data.</text>
</comment>
<proteinExistence type="predicted"/>
<dbReference type="Proteomes" id="UP001153332">
    <property type="component" value="Unassembled WGS sequence"/>
</dbReference>
<protein>
    <submittedName>
        <fullName evidence="1">Uncharacterized protein</fullName>
    </submittedName>
</protein>